<dbReference type="Pfam" id="PF00672">
    <property type="entry name" value="HAMP"/>
    <property type="match status" value="1"/>
</dbReference>
<dbReference type="Pfam" id="PF00989">
    <property type="entry name" value="PAS"/>
    <property type="match status" value="1"/>
</dbReference>
<evidence type="ECO:0000256" key="14">
    <source>
        <dbReference type="ARBA" id="ARBA00023136"/>
    </source>
</evidence>
<protein>
    <recommendedName>
        <fullName evidence="4">histidine kinase</fullName>
        <ecNumber evidence="4">2.7.13.3</ecNumber>
    </recommendedName>
</protein>
<dbReference type="PROSITE" id="PS50112">
    <property type="entry name" value="PAS"/>
    <property type="match status" value="1"/>
</dbReference>
<dbReference type="SUPFAM" id="SSF47384">
    <property type="entry name" value="Homodimeric domain of signal transducing histidine kinase"/>
    <property type="match status" value="1"/>
</dbReference>
<dbReference type="SMART" id="SM00388">
    <property type="entry name" value="HisKA"/>
    <property type="match status" value="1"/>
</dbReference>
<dbReference type="EC" id="2.7.13.3" evidence="4"/>
<dbReference type="CDD" id="cd06225">
    <property type="entry name" value="HAMP"/>
    <property type="match status" value="1"/>
</dbReference>
<evidence type="ECO:0000256" key="6">
    <source>
        <dbReference type="ARBA" id="ARBA00022553"/>
    </source>
</evidence>
<dbReference type="InterPro" id="IPR036890">
    <property type="entry name" value="HATPase_C_sf"/>
</dbReference>
<accession>A0A1G8AMC6</accession>
<dbReference type="InterPro" id="IPR003660">
    <property type="entry name" value="HAMP_dom"/>
</dbReference>
<keyword evidence="20" id="KW-1185">Reference proteome</keyword>
<evidence type="ECO:0000256" key="12">
    <source>
        <dbReference type="ARBA" id="ARBA00022989"/>
    </source>
</evidence>
<dbReference type="InterPro" id="IPR005467">
    <property type="entry name" value="His_kinase_dom"/>
</dbReference>
<dbReference type="SUPFAM" id="SSF55785">
    <property type="entry name" value="PYP-like sensor domain (PAS domain)"/>
    <property type="match status" value="1"/>
</dbReference>
<dbReference type="SUPFAM" id="SSF55874">
    <property type="entry name" value="ATPase domain of HSP90 chaperone/DNA topoisomerase II/histidine kinase"/>
    <property type="match status" value="1"/>
</dbReference>
<comment type="subcellular location">
    <subcellularLocation>
        <location evidence="3">Cell membrane</location>
    </subcellularLocation>
    <subcellularLocation>
        <location evidence="2">Membrane</location>
        <topology evidence="2">Multi-pass membrane protein</topology>
    </subcellularLocation>
</comment>
<keyword evidence="11" id="KW-0067">ATP-binding</keyword>
<evidence type="ECO:0000256" key="2">
    <source>
        <dbReference type="ARBA" id="ARBA00004141"/>
    </source>
</evidence>
<dbReference type="SMART" id="SM00387">
    <property type="entry name" value="HATPase_c"/>
    <property type="match status" value="1"/>
</dbReference>
<keyword evidence="10 19" id="KW-0418">Kinase</keyword>
<proteinExistence type="predicted"/>
<feature type="domain" description="HAMP" evidence="18">
    <location>
        <begin position="166"/>
        <end position="218"/>
    </location>
</feature>
<keyword evidence="12 15" id="KW-1133">Transmembrane helix</keyword>
<evidence type="ECO:0000259" key="18">
    <source>
        <dbReference type="PROSITE" id="PS50885"/>
    </source>
</evidence>
<dbReference type="SMART" id="SM00304">
    <property type="entry name" value="HAMP"/>
    <property type="match status" value="1"/>
</dbReference>
<dbReference type="Proteomes" id="UP000198748">
    <property type="component" value="Unassembled WGS sequence"/>
</dbReference>
<keyword evidence="5" id="KW-1003">Cell membrane</keyword>
<sequence length="577" mass="64249">MKIKTKLRLGIGLLFAMITVLAVVGIRQVSLLSADSRNILIANHNSLEYTRQMLRALDELEVHAGALDVFKKNLEAQQKNITEIGEKELTAQLAGHFEKLKTNVRDRETAALIRNDALEIMSINLDAINRKSHIASQTAKSSMVWIGITGTLCFIIAFTLFVNLPGNIANPIRELTESIRQIANENYTERVHFGSRDEYGQLAQSFNTMAEKLEEYNSSNLAKLMIEKKRVETLIDNMHDPVIGLDENRKVIFANEVARRVTGLQATELVGRDAAEVALHNDLVRSLVKDIADPKAKANGQSTAMKIYADDKESYFEKEYVDISIVPTGEQQPRSIGHVIILRNVTPYKELDFAKTNFIANVSHELKTPISSIKITLDLLRNERVGNTNDEQRSLLDSIREDADRLLKITGELLNITQVESGKIQLNIAGTSPREIVQYAIAANETQAESRDISLQIEDNGIKSNVLADSEKTAWVLTNLVSNAIRYSYDHSSIRIVLEEYADTVRIAVADNGQGISQEYKDKIFDRYFRVPGSTKEGTGLGLAISREFMEAQEGTLTVESELGAGSTFTIALKKVA</sequence>
<dbReference type="GO" id="GO:0005886">
    <property type="term" value="C:plasma membrane"/>
    <property type="evidence" value="ECO:0007669"/>
    <property type="project" value="UniProtKB-SubCell"/>
</dbReference>
<dbReference type="GO" id="GO:0000155">
    <property type="term" value="F:phosphorelay sensor kinase activity"/>
    <property type="evidence" value="ECO:0007669"/>
    <property type="project" value="InterPro"/>
</dbReference>
<dbReference type="NCBIfam" id="TIGR00229">
    <property type="entry name" value="sensory_box"/>
    <property type="match status" value="1"/>
</dbReference>
<evidence type="ECO:0000256" key="4">
    <source>
        <dbReference type="ARBA" id="ARBA00012438"/>
    </source>
</evidence>
<evidence type="ECO:0000313" key="19">
    <source>
        <dbReference type="EMBL" id="SDH21916.1"/>
    </source>
</evidence>
<dbReference type="PANTHER" id="PTHR42878">
    <property type="entry name" value="TWO-COMPONENT HISTIDINE KINASE"/>
    <property type="match status" value="1"/>
</dbReference>
<evidence type="ECO:0000256" key="9">
    <source>
        <dbReference type="ARBA" id="ARBA00022741"/>
    </source>
</evidence>
<feature type="domain" description="PAS" evidence="17">
    <location>
        <begin position="227"/>
        <end position="282"/>
    </location>
</feature>
<dbReference type="GO" id="GO:0005524">
    <property type="term" value="F:ATP binding"/>
    <property type="evidence" value="ECO:0007669"/>
    <property type="project" value="UniProtKB-KW"/>
</dbReference>
<reference evidence="20" key="1">
    <citation type="submission" date="2016-10" db="EMBL/GenBank/DDBJ databases">
        <authorList>
            <person name="Varghese N."/>
            <person name="Submissions S."/>
        </authorList>
    </citation>
    <scope>NUCLEOTIDE SEQUENCE [LARGE SCALE GENOMIC DNA]</scope>
    <source>
        <strain evidence="20">DSM 25329</strain>
    </source>
</reference>
<dbReference type="GO" id="GO:0006355">
    <property type="term" value="P:regulation of DNA-templated transcription"/>
    <property type="evidence" value="ECO:0007669"/>
    <property type="project" value="InterPro"/>
</dbReference>
<evidence type="ECO:0000256" key="10">
    <source>
        <dbReference type="ARBA" id="ARBA00022777"/>
    </source>
</evidence>
<dbReference type="Pfam" id="PF00512">
    <property type="entry name" value="HisKA"/>
    <property type="match status" value="1"/>
</dbReference>
<name>A0A1G8AMC6_9BACT</name>
<dbReference type="InterPro" id="IPR000014">
    <property type="entry name" value="PAS"/>
</dbReference>
<feature type="transmembrane region" description="Helical" evidence="15">
    <location>
        <begin position="143"/>
        <end position="164"/>
    </location>
</feature>
<dbReference type="GO" id="GO:0030295">
    <property type="term" value="F:protein kinase activator activity"/>
    <property type="evidence" value="ECO:0007669"/>
    <property type="project" value="TreeGrafter"/>
</dbReference>
<dbReference type="Gene3D" id="3.30.450.20">
    <property type="entry name" value="PAS domain"/>
    <property type="match status" value="1"/>
</dbReference>
<dbReference type="SUPFAM" id="SSF158472">
    <property type="entry name" value="HAMP domain-like"/>
    <property type="match status" value="1"/>
</dbReference>
<comment type="catalytic activity">
    <reaction evidence="1">
        <text>ATP + protein L-histidine = ADP + protein N-phospho-L-histidine.</text>
        <dbReference type="EC" id="2.7.13.3"/>
    </reaction>
</comment>
<dbReference type="PANTHER" id="PTHR42878:SF7">
    <property type="entry name" value="SENSOR HISTIDINE KINASE GLRK"/>
    <property type="match status" value="1"/>
</dbReference>
<evidence type="ECO:0000256" key="11">
    <source>
        <dbReference type="ARBA" id="ARBA00022840"/>
    </source>
</evidence>
<dbReference type="InterPro" id="IPR035965">
    <property type="entry name" value="PAS-like_dom_sf"/>
</dbReference>
<dbReference type="InterPro" id="IPR036097">
    <property type="entry name" value="HisK_dim/P_sf"/>
</dbReference>
<evidence type="ECO:0000313" key="20">
    <source>
        <dbReference type="Proteomes" id="UP000198748"/>
    </source>
</evidence>
<keyword evidence="8 15" id="KW-0812">Transmembrane</keyword>
<dbReference type="CDD" id="cd00082">
    <property type="entry name" value="HisKA"/>
    <property type="match status" value="1"/>
</dbReference>
<dbReference type="FunFam" id="3.30.565.10:FF:000023">
    <property type="entry name" value="PAS domain-containing sensor histidine kinase"/>
    <property type="match status" value="1"/>
</dbReference>
<keyword evidence="14 15" id="KW-0472">Membrane</keyword>
<dbReference type="Gene3D" id="3.30.565.10">
    <property type="entry name" value="Histidine kinase-like ATPase, C-terminal domain"/>
    <property type="match status" value="1"/>
</dbReference>
<dbReference type="InterPro" id="IPR003661">
    <property type="entry name" value="HisK_dim/P_dom"/>
</dbReference>
<dbReference type="GO" id="GO:0007234">
    <property type="term" value="P:osmosensory signaling via phosphorelay pathway"/>
    <property type="evidence" value="ECO:0007669"/>
    <property type="project" value="TreeGrafter"/>
</dbReference>
<evidence type="ECO:0000256" key="7">
    <source>
        <dbReference type="ARBA" id="ARBA00022679"/>
    </source>
</evidence>
<evidence type="ECO:0000259" key="16">
    <source>
        <dbReference type="PROSITE" id="PS50109"/>
    </source>
</evidence>
<keyword evidence="7" id="KW-0808">Transferase</keyword>
<dbReference type="CDD" id="cd00130">
    <property type="entry name" value="PAS"/>
    <property type="match status" value="1"/>
</dbReference>
<gene>
    <name evidence="19" type="ORF">SAMN04487996_13121</name>
</gene>
<dbReference type="EMBL" id="FNAN01000031">
    <property type="protein sequence ID" value="SDH21916.1"/>
    <property type="molecule type" value="Genomic_DNA"/>
</dbReference>
<keyword evidence="9" id="KW-0547">Nucleotide-binding</keyword>
<dbReference type="InterPro" id="IPR013767">
    <property type="entry name" value="PAS_fold"/>
</dbReference>
<dbReference type="SMART" id="SM00091">
    <property type="entry name" value="PAS"/>
    <property type="match status" value="1"/>
</dbReference>
<dbReference type="PROSITE" id="PS50109">
    <property type="entry name" value="HIS_KIN"/>
    <property type="match status" value="1"/>
</dbReference>
<dbReference type="InterPro" id="IPR003594">
    <property type="entry name" value="HATPase_dom"/>
</dbReference>
<dbReference type="InterPro" id="IPR050351">
    <property type="entry name" value="BphY/WalK/GraS-like"/>
</dbReference>
<evidence type="ECO:0000256" key="13">
    <source>
        <dbReference type="ARBA" id="ARBA00023012"/>
    </source>
</evidence>
<organism evidence="19 20">
    <name type="scientific">Dyadobacter soli</name>
    <dbReference type="NCBI Taxonomy" id="659014"/>
    <lineage>
        <taxon>Bacteria</taxon>
        <taxon>Pseudomonadati</taxon>
        <taxon>Bacteroidota</taxon>
        <taxon>Cytophagia</taxon>
        <taxon>Cytophagales</taxon>
        <taxon>Spirosomataceae</taxon>
        <taxon>Dyadobacter</taxon>
    </lineage>
</organism>
<dbReference type="PROSITE" id="PS50885">
    <property type="entry name" value="HAMP"/>
    <property type="match status" value="1"/>
</dbReference>
<keyword evidence="6" id="KW-0597">Phosphoprotein</keyword>
<dbReference type="GO" id="GO:0000156">
    <property type="term" value="F:phosphorelay response regulator activity"/>
    <property type="evidence" value="ECO:0007669"/>
    <property type="project" value="TreeGrafter"/>
</dbReference>
<dbReference type="Gene3D" id="1.10.287.130">
    <property type="match status" value="1"/>
</dbReference>
<evidence type="ECO:0000256" key="8">
    <source>
        <dbReference type="ARBA" id="ARBA00022692"/>
    </source>
</evidence>
<keyword evidence="13" id="KW-0902">Two-component regulatory system</keyword>
<dbReference type="RefSeq" id="WP_090157554.1">
    <property type="nucleotide sequence ID" value="NZ_FNAN01000031.1"/>
</dbReference>
<dbReference type="CDD" id="cd00075">
    <property type="entry name" value="HATPase"/>
    <property type="match status" value="1"/>
</dbReference>
<dbReference type="AlphaFoldDB" id="A0A1G8AMC6"/>
<dbReference type="PRINTS" id="PR00344">
    <property type="entry name" value="BCTRLSENSOR"/>
</dbReference>
<evidence type="ECO:0000256" key="3">
    <source>
        <dbReference type="ARBA" id="ARBA00004236"/>
    </source>
</evidence>
<feature type="domain" description="Histidine kinase" evidence="16">
    <location>
        <begin position="361"/>
        <end position="577"/>
    </location>
</feature>
<evidence type="ECO:0000256" key="5">
    <source>
        <dbReference type="ARBA" id="ARBA00022475"/>
    </source>
</evidence>
<dbReference type="Gene3D" id="6.10.340.10">
    <property type="match status" value="1"/>
</dbReference>
<evidence type="ECO:0000256" key="15">
    <source>
        <dbReference type="SAM" id="Phobius"/>
    </source>
</evidence>
<dbReference type="OrthoDB" id="9813151at2"/>
<dbReference type="InterPro" id="IPR004358">
    <property type="entry name" value="Sig_transdc_His_kin-like_C"/>
</dbReference>
<evidence type="ECO:0000256" key="1">
    <source>
        <dbReference type="ARBA" id="ARBA00000085"/>
    </source>
</evidence>
<dbReference type="STRING" id="659014.SAMN04487996_13121"/>
<evidence type="ECO:0000259" key="17">
    <source>
        <dbReference type="PROSITE" id="PS50112"/>
    </source>
</evidence>
<dbReference type="Pfam" id="PF02518">
    <property type="entry name" value="HATPase_c"/>
    <property type="match status" value="1"/>
</dbReference>